<dbReference type="Proteomes" id="UP000004290">
    <property type="component" value="Unassembled WGS sequence"/>
</dbReference>
<keyword evidence="3" id="KW-0238">DNA-binding</keyword>
<protein>
    <submittedName>
        <fullName evidence="6">UbiC transcription regulator-associated domain protein</fullName>
    </submittedName>
</protein>
<dbReference type="PROSITE" id="PS50949">
    <property type="entry name" value="HTH_GNTR"/>
    <property type="match status" value="1"/>
</dbReference>
<sequence>MSRGEKMEKYNRIANDVRKKILEGVYQPNEQLPFEKDLCQFYDVSKMTVKKALDMLVAEGLIYKRRGAGTFVMDLSVEKMEKMLMDIQMMGTTAFYPDKNITSKVIDFSVVKATPEIADKLKIKETSFVYKIHRVRIVDDKPTVIEETYMPIDLINGLKLEHVESSIYDYIESGLGLKIQSGHRTITVRRATDMEAEYLDLEKGDPVAIAVQTGYLSTGAVFEYSISTHRYDEFSVEIVLTHN</sequence>
<dbReference type="GO" id="GO:0003700">
    <property type="term" value="F:DNA-binding transcription factor activity"/>
    <property type="evidence" value="ECO:0007669"/>
    <property type="project" value="InterPro"/>
</dbReference>
<dbReference type="InterPro" id="IPR028978">
    <property type="entry name" value="Chorismate_lyase_/UTRA_dom_sf"/>
</dbReference>
<proteinExistence type="predicted"/>
<dbReference type="EMBL" id="AEEL01000002">
    <property type="protein sequence ID" value="EFM28392.1"/>
    <property type="molecule type" value="Genomic_DNA"/>
</dbReference>
<dbReference type="InterPro" id="IPR050679">
    <property type="entry name" value="Bact_HTH_transcr_reg"/>
</dbReference>
<evidence type="ECO:0000259" key="5">
    <source>
        <dbReference type="PROSITE" id="PS50949"/>
    </source>
</evidence>
<accession>E0PBB8</accession>
<dbReference type="FunFam" id="3.40.1410.10:FF:000008">
    <property type="entry name" value="Transcriptional regulator, GntR family"/>
    <property type="match status" value="1"/>
</dbReference>
<keyword evidence="4" id="KW-0804">Transcription</keyword>
<evidence type="ECO:0000256" key="4">
    <source>
        <dbReference type="ARBA" id="ARBA00023163"/>
    </source>
</evidence>
<dbReference type="SMART" id="SM00345">
    <property type="entry name" value="HTH_GNTR"/>
    <property type="match status" value="1"/>
</dbReference>
<dbReference type="HOGENOM" id="CLU_063236_5_0_9"/>
<dbReference type="Pfam" id="PF07702">
    <property type="entry name" value="UTRA"/>
    <property type="match status" value="1"/>
</dbReference>
<dbReference type="InterPro" id="IPR036390">
    <property type="entry name" value="WH_DNA-bd_sf"/>
</dbReference>
<evidence type="ECO:0000256" key="2">
    <source>
        <dbReference type="ARBA" id="ARBA00023015"/>
    </source>
</evidence>
<dbReference type="FunFam" id="1.10.10.10:FF:000079">
    <property type="entry name" value="GntR family transcriptional regulator"/>
    <property type="match status" value="1"/>
</dbReference>
<keyword evidence="7" id="KW-1185">Reference proteome</keyword>
<dbReference type="InterPro" id="IPR000524">
    <property type="entry name" value="Tscrpt_reg_HTH_GntR"/>
</dbReference>
<dbReference type="GO" id="GO:0003677">
    <property type="term" value="F:DNA binding"/>
    <property type="evidence" value="ECO:0007669"/>
    <property type="project" value="UniProtKB-KW"/>
</dbReference>
<dbReference type="InterPro" id="IPR011663">
    <property type="entry name" value="UTRA"/>
</dbReference>
<comment type="caution">
    <text evidence="6">The sequence shown here is derived from an EMBL/GenBank/DDBJ whole genome shotgun (WGS) entry which is preliminary data.</text>
</comment>
<dbReference type="Gene3D" id="3.40.1410.10">
    <property type="entry name" value="Chorismate lyase-like"/>
    <property type="match status" value="1"/>
</dbReference>
<organism evidence="6 7">
    <name type="scientific">Streptococcus equinus ATCC 700338</name>
    <dbReference type="NCBI Taxonomy" id="864569"/>
    <lineage>
        <taxon>Bacteria</taxon>
        <taxon>Bacillati</taxon>
        <taxon>Bacillota</taxon>
        <taxon>Bacilli</taxon>
        <taxon>Lactobacillales</taxon>
        <taxon>Streptococcaceae</taxon>
        <taxon>Streptococcus</taxon>
    </lineage>
</organism>
<dbReference type="AlphaFoldDB" id="E0PBB8"/>
<gene>
    <name evidence="6" type="ORF">HMPREF9319_0141</name>
</gene>
<reference evidence="6 7" key="1">
    <citation type="submission" date="2010-07" db="EMBL/GenBank/DDBJ databases">
        <authorList>
            <person name="Muzny D."/>
            <person name="Qin X."/>
            <person name="Deng J."/>
            <person name="Jiang H."/>
            <person name="Liu Y."/>
            <person name="Qu J."/>
            <person name="Song X.-Z."/>
            <person name="Zhang L."/>
            <person name="Thornton R."/>
            <person name="Coyle M."/>
            <person name="Francisco L."/>
            <person name="Jackson L."/>
            <person name="Javaid M."/>
            <person name="Korchina V."/>
            <person name="Kovar C."/>
            <person name="Mata R."/>
            <person name="Mathew T."/>
            <person name="Ngo R."/>
            <person name="Nguyen L."/>
            <person name="Nguyen N."/>
            <person name="Okwuonu G."/>
            <person name="Ongeri F."/>
            <person name="Pham C."/>
            <person name="Simmons D."/>
            <person name="Wilczek-Boney K."/>
            <person name="Hale W."/>
            <person name="Jakkamsetti A."/>
            <person name="Pham P."/>
            <person name="Ruth R."/>
            <person name="San Lucas F."/>
            <person name="Warren J."/>
            <person name="Zhang J."/>
            <person name="Zhao Z."/>
            <person name="Zhou C."/>
            <person name="Zhu D."/>
            <person name="Lee S."/>
            <person name="Bess C."/>
            <person name="Blankenburg K."/>
            <person name="Forbes L."/>
            <person name="Fu Q."/>
            <person name="Gubbala S."/>
            <person name="Hirani K."/>
            <person name="Jayaseelan J.C."/>
            <person name="Lara F."/>
            <person name="Munidasa M."/>
            <person name="Palculict T."/>
            <person name="Patil S."/>
            <person name="Pu L.-L."/>
            <person name="Saada N."/>
            <person name="Tang L."/>
            <person name="Weissenberger G."/>
            <person name="Zhu Y."/>
            <person name="Hemphill L."/>
            <person name="Shang Y."/>
            <person name="Youmans B."/>
            <person name="Ayvaz T."/>
            <person name="Ross M."/>
            <person name="Santibanez J."/>
            <person name="Aqrawi P."/>
            <person name="Gross S."/>
            <person name="Joshi V."/>
            <person name="Fowler G."/>
            <person name="Nazareth L."/>
            <person name="Reid J."/>
            <person name="Worley K."/>
            <person name="Petrosino J."/>
            <person name="Highlander S."/>
            <person name="Gibbs R."/>
        </authorList>
    </citation>
    <scope>NUCLEOTIDE SEQUENCE [LARGE SCALE GENOMIC DNA]</scope>
    <source>
        <strain evidence="6 7">ATCC 700338</strain>
    </source>
</reference>
<evidence type="ECO:0000313" key="6">
    <source>
        <dbReference type="EMBL" id="EFM28392.1"/>
    </source>
</evidence>
<evidence type="ECO:0000256" key="3">
    <source>
        <dbReference type="ARBA" id="ARBA00023125"/>
    </source>
</evidence>
<dbReference type="Pfam" id="PF00392">
    <property type="entry name" value="GntR"/>
    <property type="match status" value="1"/>
</dbReference>
<name>E0PBB8_STREI</name>
<evidence type="ECO:0000313" key="7">
    <source>
        <dbReference type="Proteomes" id="UP000004290"/>
    </source>
</evidence>
<dbReference type="InterPro" id="IPR036388">
    <property type="entry name" value="WH-like_DNA-bd_sf"/>
</dbReference>
<dbReference type="PANTHER" id="PTHR44846:SF5">
    <property type="entry name" value="HTH-TYPE TRANSCRIPTIONAL REGULATOR GMUR"/>
    <property type="match status" value="1"/>
</dbReference>
<dbReference type="PANTHER" id="PTHR44846">
    <property type="entry name" value="MANNOSYL-D-GLYCERATE TRANSPORT/METABOLISM SYSTEM REPRESSOR MNGR-RELATED"/>
    <property type="match status" value="1"/>
</dbReference>
<dbReference type="GO" id="GO:0045892">
    <property type="term" value="P:negative regulation of DNA-templated transcription"/>
    <property type="evidence" value="ECO:0007669"/>
    <property type="project" value="TreeGrafter"/>
</dbReference>
<dbReference type="PRINTS" id="PR00035">
    <property type="entry name" value="HTHGNTR"/>
</dbReference>
<keyword evidence="2" id="KW-0805">Transcription regulation</keyword>
<dbReference type="CDD" id="cd07377">
    <property type="entry name" value="WHTH_GntR"/>
    <property type="match status" value="1"/>
</dbReference>
<dbReference type="SUPFAM" id="SSF46785">
    <property type="entry name" value="Winged helix' DNA-binding domain"/>
    <property type="match status" value="1"/>
</dbReference>
<dbReference type="SMART" id="SM00866">
    <property type="entry name" value="UTRA"/>
    <property type="match status" value="1"/>
</dbReference>
<dbReference type="SUPFAM" id="SSF64288">
    <property type="entry name" value="Chorismate lyase-like"/>
    <property type="match status" value="1"/>
</dbReference>
<evidence type="ECO:0000256" key="1">
    <source>
        <dbReference type="ARBA" id="ARBA00022491"/>
    </source>
</evidence>
<dbReference type="Gene3D" id="1.10.10.10">
    <property type="entry name" value="Winged helix-like DNA-binding domain superfamily/Winged helix DNA-binding domain"/>
    <property type="match status" value="1"/>
</dbReference>
<keyword evidence="1" id="KW-0678">Repressor</keyword>
<feature type="domain" description="HTH gntR-type" evidence="5">
    <location>
        <begin position="7"/>
        <end position="75"/>
    </location>
</feature>